<dbReference type="Pfam" id="PF13637">
    <property type="entry name" value="Ank_4"/>
    <property type="match status" value="1"/>
</dbReference>
<feature type="repeat" description="ANK" evidence="12">
    <location>
        <begin position="100"/>
        <end position="132"/>
    </location>
</feature>
<dbReference type="PRINTS" id="PR01415">
    <property type="entry name" value="ANKYRIN"/>
</dbReference>
<dbReference type="RefSeq" id="XP_022097081.1">
    <property type="nucleotide sequence ID" value="XM_022241389.1"/>
</dbReference>
<feature type="repeat" description="ANK" evidence="12">
    <location>
        <begin position="446"/>
        <end position="478"/>
    </location>
</feature>
<organism evidence="15 16">
    <name type="scientific">Acanthaster planci</name>
    <name type="common">Crown-of-thorns starfish</name>
    <dbReference type="NCBI Taxonomy" id="133434"/>
    <lineage>
        <taxon>Eukaryota</taxon>
        <taxon>Metazoa</taxon>
        <taxon>Echinodermata</taxon>
        <taxon>Eleutherozoa</taxon>
        <taxon>Asterozoa</taxon>
        <taxon>Asteroidea</taxon>
        <taxon>Valvatacea</taxon>
        <taxon>Valvatida</taxon>
        <taxon>Acanthasteridae</taxon>
        <taxon>Acanthaster</taxon>
    </lineage>
</organism>
<keyword evidence="5" id="KW-0677">Repeat</keyword>
<keyword evidence="4 13" id="KW-0812">Transmembrane</keyword>
<evidence type="ECO:0000256" key="12">
    <source>
        <dbReference type="PROSITE-ProRule" id="PRU00023"/>
    </source>
</evidence>
<proteinExistence type="predicted"/>
<sequence length="1211" mass="135426">MRGTRKFTERWIRVANISKEREQISLEGRGSSAGSTRSAVTLNTMVDGSTQGGRCEHGSKFGWCSPGGSSSPAEMAKLPLEDFIDTVRENSAFIHETDLKGATVLHYAAQMGRKDLVEHITLCSGDVKAQDAKGEAPLHWAVRGNSPDTVHSLMFAGADPAVLNNIKMAPLHLASDLDMPDMIEALCYHKDMDVNMPGEYGQTPLHYCAIKNAFEAAKKLMVYKPRYCKRDDNGVYVIHCAATHASRDVLNMLLEKAEEAGYPRDYVLRQKDKENNTALHSAVNSGSEEAVRVCIEFGSPLDVLQEDDSTPLHLAASQGSLPIIKLLLSPPGSEATLSMCDVEKMTPLHRAAMFDHVDVVEFLIAQGADMDAVDKNGYSPVLRAVSRGSFRSALLLNKNGADCRLRDCQNRNILHLAVLSGKDLMKCGLTALKSDIPVLLNDVDNRGCTPIHYATRDGNIKSVKSLIELGATVNLKDFKKQSPLHFAAKYGRFNSCKRLLDSSIGPNIINDIDGEGMTALHIAALNGHAKVIQLLLLRGALLHRDYKGRTPLHLAAMAGYQECMKILLTTHNYLLDQADDNGDTAVILAAKEDQPASVDFLLTYNASLAVKKDKKGLMAAAVAANNVEVAQATVAHERWTEVLRSYLIEEPEATRNLISKMPEVYKRILDRCLTRSAQPPVSADFWAKYDFTCLQPPLEERIRSRNEGSSIPPLHSLNLMVENNHMDLLSHPICVEYLNMKWRSYGVWIHTAAMAFHVIFVACMTFFIVGSSKYYDKNANQTLANTGLNATPVATSTDMQDSDENALSDWMLASAYVMVIFSIINIVKECGQIYKEPRKYFRDFINLLEWGLYGCTLVFAGPFVLGYEKCKYNDICDSQWQCGAVAAFLAWFLMLLYQQRINAVGIYVVMFQVILKTLVRVLVVFVTLIIAFSMSLHMLMQYEENHAFQTIPLAIFRVYTMMMAEIDFINSFVGPTTDNDETTMTFEHLTFAFLTLLILFLPIILMNLLIGLAVGDIAKVQQDAKLQRLAMQVEMYTDMEQKIPAKLLDWVDMDYVLIFPNKKTACQREHYGNKMWRKMKHVFFGKDSNLEQVESAMRSAGLSKGFQENGQTCNSEMDVLKNKIKSLSFQMDKQYDLLRLIVQKMEITTEADDQDEGTAPPTEHGSRLRIDMGQVVTAAAMMRDGDRERRLQLYRSHRKESSGIKPPEPSV</sequence>
<feature type="repeat" description="ANK" evidence="12">
    <location>
        <begin position="479"/>
        <end position="511"/>
    </location>
</feature>
<evidence type="ECO:0000313" key="15">
    <source>
        <dbReference type="Proteomes" id="UP000694845"/>
    </source>
</evidence>
<dbReference type="OMA" id="HWAVRGN"/>
<evidence type="ECO:0000256" key="3">
    <source>
        <dbReference type="ARBA" id="ARBA00022606"/>
    </source>
</evidence>
<feature type="transmembrane region" description="Helical" evidence="13">
    <location>
        <begin position="918"/>
        <end position="940"/>
    </location>
</feature>
<feature type="domain" description="Ion transport" evidence="14">
    <location>
        <begin position="794"/>
        <end position="1024"/>
    </location>
</feature>
<dbReference type="Pfam" id="PF12796">
    <property type="entry name" value="Ank_2"/>
    <property type="match status" value="4"/>
</dbReference>
<keyword evidence="3" id="KW-0716">Sensory transduction</keyword>
<dbReference type="Proteomes" id="UP000694845">
    <property type="component" value="Unplaced"/>
</dbReference>
<keyword evidence="7 12" id="KW-0040">ANK repeat</keyword>
<dbReference type="InterPro" id="IPR036770">
    <property type="entry name" value="Ankyrin_rpt-contain_sf"/>
</dbReference>
<protein>
    <submittedName>
        <fullName evidence="16">Transient receptor potential cation channel subfamily A member 1-like</fullName>
    </submittedName>
</protein>
<dbReference type="OrthoDB" id="1661883at2759"/>
<evidence type="ECO:0000256" key="9">
    <source>
        <dbReference type="ARBA" id="ARBA00023136"/>
    </source>
</evidence>
<dbReference type="InterPro" id="IPR002110">
    <property type="entry name" value="Ankyrin_rpt"/>
</dbReference>
<dbReference type="PANTHER" id="PTHR47143:SF1">
    <property type="entry name" value="ION_TRANS DOMAIN-CONTAINING PROTEIN"/>
    <property type="match status" value="1"/>
</dbReference>
<feature type="repeat" description="ANK" evidence="12">
    <location>
        <begin position="343"/>
        <end position="375"/>
    </location>
</feature>
<feature type="repeat" description="ANK" evidence="12">
    <location>
        <begin position="274"/>
        <end position="306"/>
    </location>
</feature>
<feature type="transmembrane region" description="Helical" evidence="13">
    <location>
        <begin position="847"/>
        <end position="866"/>
    </location>
</feature>
<name>A0A8B7Z0Z0_ACAPL</name>
<feature type="transmembrane region" description="Helical" evidence="13">
    <location>
        <begin position="991"/>
        <end position="1018"/>
    </location>
</feature>
<evidence type="ECO:0000256" key="13">
    <source>
        <dbReference type="SAM" id="Phobius"/>
    </source>
</evidence>
<evidence type="ECO:0000256" key="4">
    <source>
        <dbReference type="ARBA" id="ARBA00022692"/>
    </source>
</evidence>
<evidence type="ECO:0000256" key="5">
    <source>
        <dbReference type="ARBA" id="ARBA00022737"/>
    </source>
</evidence>
<dbReference type="InterPro" id="IPR005821">
    <property type="entry name" value="Ion_trans_dom"/>
</dbReference>
<feature type="repeat" description="ANK" evidence="12">
    <location>
        <begin position="515"/>
        <end position="540"/>
    </location>
</feature>
<evidence type="ECO:0000313" key="16">
    <source>
        <dbReference type="RefSeq" id="XP_022097081.1"/>
    </source>
</evidence>
<dbReference type="AlphaFoldDB" id="A0A8B7Z0Z0"/>
<dbReference type="InterPro" id="IPR052076">
    <property type="entry name" value="TRP_cation_channel"/>
</dbReference>
<keyword evidence="10" id="KW-0325">Glycoprotein</keyword>
<keyword evidence="6 13" id="KW-1133">Transmembrane helix</keyword>
<reference evidence="16" key="1">
    <citation type="submission" date="2025-08" db="UniProtKB">
        <authorList>
            <consortium name="RefSeq"/>
        </authorList>
    </citation>
    <scope>IDENTIFICATION</scope>
</reference>
<evidence type="ECO:0000256" key="1">
    <source>
        <dbReference type="ARBA" id="ARBA00004141"/>
    </source>
</evidence>
<evidence type="ECO:0000256" key="8">
    <source>
        <dbReference type="ARBA" id="ARBA00023065"/>
    </source>
</evidence>
<comment type="subcellular location">
    <subcellularLocation>
        <location evidence="1">Membrane</location>
        <topology evidence="1">Multi-pass membrane protein</topology>
    </subcellularLocation>
</comment>
<feature type="transmembrane region" description="Helical" evidence="13">
    <location>
        <begin position="878"/>
        <end position="897"/>
    </location>
</feature>
<feature type="repeat" description="ANK" evidence="12">
    <location>
        <begin position="547"/>
        <end position="568"/>
    </location>
</feature>
<evidence type="ECO:0000256" key="7">
    <source>
        <dbReference type="ARBA" id="ARBA00023043"/>
    </source>
</evidence>
<dbReference type="Pfam" id="PF00520">
    <property type="entry name" value="Ion_trans"/>
    <property type="match status" value="1"/>
</dbReference>
<dbReference type="GO" id="GO:0005216">
    <property type="term" value="F:monoatomic ion channel activity"/>
    <property type="evidence" value="ECO:0007669"/>
    <property type="project" value="InterPro"/>
</dbReference>
<dbReference type="KEGG" id="aplc:110982753"/>
<accession>A0A8B7Z0Z0</accession>
<evidence type="ECO:0000256" key="2">
    <source>
        <dbReference type="ARBA" id="ARBA00022448"/>
    </source>
</evidence>
<dbReference type="SMART" id="SM00248">
    <property type="entry name" value="ANK"/>
    <property type="match status" value="14"/>
</dbReference>
<dbReference type="PANTHER" id="PTHR47143">
    <property type="entry name" value="TRANSIENT RECEPTOR POTENTIAL CATION CHANNEL PROTEIN PAINLESS"/>
    <property type="match status" value="1"/>
</dbReference>
<evidence type="ECO:0000256" key="6">
    <source>
        <dbReference type="ARBA" id="ARBA00022989"/>
    </source>
</evidence>
<dbReference type="Gene3D" id="1.25.40.20">
    <property type="entry name" value="Ankyrin repeat-containing domain"/>
    <property type="match status" value="3"/>
</dbReference>
<keyword evidence="9 13" id="KW-0472">Membrane</keyword>
<evidence type="ECO:0000259" key="14">
    <source>
        <dbReference type="Pfam" id="PF00520"/>
    </source>
</evidence>
<evidence type="ECO:0000256" key="11">
    <source>
        <dbReference type="ARBA" id="ARBA00023303"/>
    </source>
</evidence>
<keyword evidence="8" id="KW-0406">Ion transport</keyword>
<keyword evidence="11" id="KW-0407">Ion channel</keyword>
<dbReference type="GeneID" id="110982753"/>
<dbReference type="GO" id="GO:1902495">
    <property type="term" value="C:transmembrane transporter complex"/>
    <property type="evidence" value="ECO:0007669"/>
    <property type="project" value="TreeGrafter"/>
</dbReference>
<gene>
    <name evidence="16" type="primary">LOC110982753</name>
</gene>
<evidence type="ECO:0000256" key="10">
    <source>
        <dbReference type="ARBA" id="ARBA00023180"/>
    </source>
</evidence>
<feature type="repeat" description="ANK" evidence="12">
    <location>
        <begin position="133"/>
        <end position="165"/>
    </location>
</feature>
<dbReference type="SUPFAM" id="SSF48403">
    <property type="entry name" value="Ankyrin repeat"/>
    <property type="match status" value="2"/>
</dbReference>
<dbReference type="PROSITE" id="PS50088">
    <property type="entry name" value="ANK_REPEAT"/>
    <property type="match status" value="9"/>
</dbReference>
<dbReference type="PROSITE" id="PS50297">
    <property type="entry name" value="ANK_REP_REGION"/>
    <property type="match status" value="6"/>
</dbReference>
<dbReference type="Pfam" id="PF00023">
    <property type="entry name" value="Ank"/>
    <property type="match status" value="1"/>
</dbReference>
<keyword evidence="2" id="KW-0813">Transport</keyword>
<feature type="transmembrane region" description="Helical" evidence="13">
    <location>
        <begin position="747"/>
        <end position="769"/>
    </location>
</feature>
<keyword evidence="15" id="KW-1185">Reference proteome</keyword>
<feature type="repeat" description="ANK" evidence="12">
    <location>
        <begin position="307"/>
        <end position="329"/>
    </location>
</feature>